<dbReference type="EMBL" id="CAXDID020000124">
    <property type="protein sequence ID" value="CAL6033114.1"/>
    <property type="molecule type" value="Genomic_DNA"/>
</dbReference>
<dbReference type="Proteomes" id="UP001642409">
    <property type="component" value="Unassembled WGS sequence"/>
</dbReference>
<dbReference type="InterPro" id="IPR035948">
    <property type="entry name" value="YwqG-like_sf"/>
</dbReference>
<organism evidence="1">
    <name type="scientific">Hexamita inflata</name>
    <dbReference type="NCBI Taxonomy" id="28002"/>
    <lineage>
        <taxon>Eukaryota</taxon>
        <taxon>Metamonada</taxon>
        <taxon>Diplomonadida</taxon>
        <taxon>Hexamitidae</taxon>
        <taxon>Hexamitinae</taxon>
        <taxon>Hexamita</taxon>
    </lineage>
</organism>
<sequence length="217" mass="25002">MSDVKQNLKKDKTGSERYQIQLKVDNNIKPTLKGSFLGGVPFVPKSMDFARNKKGQVLPLMCQINFAEMPAIPGYPREGLFQLFVTQGPDCIFDDFVGDDVVIRFLKVEQLLEEQRDMSEYDANIRPWLFQWTIDKPVKTLVGTKKDYHVKSADTIGGKPSFIQARAYKFLENFIQFRSTQENGLMIGDCGIMHIFLRQKEIDEFNFEKAVFFFDCG</sequence>
<keyword evidence="3" id="KW-1185">Reference proteome</keyword>
<dbReference type="InterPro" id="IPR015315">
    <property type="entry name" value="DUF1963"/>
</dbReference>
<evidence type="ECO:0008006" key="4">
    <source>
        <dbReference type="Google" id="ProtNLM"/>
    </source>
</evidence>
<gene>
    <name evidence="2" type="ORF">HINF_LOCUS34815</name>
    <name evidence="1" type="ORF">HINF_LOCUS38151</name>
</gene>
<evidence type="ECO:0000313" key="3">
    <source>
        <dbReference type="Proteomes" id="UP001642409"/>
    </source>
</evidence>
<accession>A0AA86Q238</accession>
<dbReference type="PANTHER" id="PTHR36436:SF6">
    <property type="entry name" value="SLL5081 PROTEIN"/>
    <property type="match status" value="1"/>
</dbReference>
<protein>
    <recommendedName>
        <fullName evidence="4">DUF1963 domain-containing protein</fullName>
    </recommendedName>
</protein>
<dbReference type="AlphaFoldDB" id="A0AA86Q238"/>
<dbReference type="SUPFAM" id="SSF103032">
    <property type="entry name" value="Hypothetical protein YwqG"/>
    <property type="match status" value="1"/>
</dbReference>
<name>A0AA86Q238_9EUKA</name>
<dbReference type="Gene3D" id="2.30.320.10">
    <property type="entry name" value="YwqG-like"/>
    <property type="match status" value="1"/>
</dbReference>
<dbReference type="EMBL" id="CATOUU010000812">
    <property type="protein sequence ID" value="CAI9950506.1"/>
    <property type="molecule type" value="Genomic_DNA"/>
</dbReference>
<evidence type="ECO:0000313" key="2">
    <source>
        <dbReference type="EMBL" id="CAL6033114.1"/>
    </source>
</evidence>
<reference evidence="1" key="1">
    <citation type="submission" date="2023-06" db="EMBL/GenBank/DDBJ databases">
        <authorList>
            <person name="Kurt Z."/>
        </authorList>
    </citation>
    <scope>NUCLEOTIDE SEQUENCE</scope>
</reference>
<comment type="caution">
    <text evidence="1">The sequence shown here is derived from an EMBL/GenBank/DDBJ whole genome shotgun (WGS) entry which is preliminary data.</text>
</comment>
<proteinExistence type="predicted"/>
<reference evidence="2 3" key="2">
    <citation type="submission" date="2024-07" db="EMBL/GenBank/DDBJ databases">
        <authorList>
            <person name="Akdeniz Z."/>
        </authorList>
    </citation>
    <scope>NUCLEOTIDE SEQUENCE [LARGE SCALE GENOMIC DNA]</scope>
</reference>
<dbReference type="Pfam" id="PF09234">
    <property type="entry name" value="DUF1963"/>
    <property type="match status" value="1"/>
</dbReference>
<dbReference type="PANTHER" id="PTHR36436">
    <property type="entry name" value="SLL5081 PROTEIN"/>
    <property type="match status" value="1"/>
</dbReference>
<evidence type="ECO:0000313" key="1">
    <source>
        <dbReference type="EMBL" id="CAI9950506.1"/>
    </source>
</evidence>